<evidence type="ECO:0000313" key="4">
    <source>
        <dbReference type="EMBL" id="RHZ47089.1"/>
    </source>
</evidence>
<dbReference type="STRING" id="1348612.A0A397GAJ9"/>
<dbReference type="OrthoDB" id="2405038at2759"/>
<organism evidence="4 5">
    <name type="scientific">Diversispora epigaea</name>
    <dbReference type="NCBI Taxonomy" id="1348612"/>
    <lineage>
        <taxon>Eukaryota</taxon>
        <taxon>Fungi</taxon>
        <taxon>Fungi incertae sedis</taxon>
        <taxon>Mucoromycota</taxon>
        <taxon>Glomeromycotina</taxon>
        <taxon>Glomeromycetes</taxon>
        <taxon>Diversisporales</taxon>
        <taxon>Diversisporaceae</taxon>
        <taxon>Diversispora</taxon>
    </lineage>
</organism>
<evidence type="ECO:0000256" key="3">
    <source>
        <dbReference type="SAM" id="MobiDB-lite"/>
    </source>
</evidence>
<dbReference type="Pfam" id="PF08524">
    <property type="entry name" value="rRNA_processing"/>
    <property type="match status" value="1"/>
</dbReference>
<name>A0A397GAJ9_9GLOM</name>
<dbReference type="InterPro" id="IPR013730">
    <property type="entry name" value="Fyv7/TAP26"/>
</dbReference>
<proteinExistence type="inferred from homology"/>
<feature type="compositionally biased region" description="Basic and acidic residues" evidence="3">
    <location>
        <begin position="74"/>
        <end position="85"/>
    </location>
</feature>
<gene>
    <name evidence="4" type="ORF">Glove_593g10</name>
</gene>
<keyword evidence="5" id="KW-1185">Reference proteome</keyword>
<reference evidence="4 5" key="1">
    <citation type="submission" date="2018-08" db="EMBL/GenBank/DDBJ databases">
        <title>Genome and evolution of the arbuscular mycorrhizal fungus Diversispora epigaea (formerly Glomus versiforme) and its bacterial endosymbionts.</title>
        <authorList>
            <person name="Sun X."/>
            <person name="Fei Z."/>
            <person name="Harrison M."/>
        </authorList>
    </citation>
    <scope>NUCLEOTIDE SEQUENCE [LARGE SCALE GENOMIC DNA]</scope>
    <source>
        <strain evidence="4 5">IT104</strain>
    </source>
</reference>
<sequence length="177" mass="21565">MVYSQRRNYNSYENKKKTIKRKIVHNIKLKKDYYKTLSKEGSNLKTPDFYQEIFEKDVPIDKEENDNNNDNDTLNEKEIDIDTSVKKKNNRKNNKINQKFKPNPFHKALHERERKKFDNQAKVEAAEKERKMRNQEKEKYHSQRKHNQKKFMKRNSKGQPLMKTRIDHLLAKIKEQK</sequence>
<evidence type="ECO:0000256" key="1">
    <source>
        <dbReference type="ARBA" id="ARBA00006800"/>
    </source>
</evidence>
<comment type="caution">
    <text evidence="4">The sequence shown here is derived from an EMBL/GenBank/DDBJ whole genome shotgun (WGS) entry which is preliminary data.</text>
</comment>
<feature type="compositionally biased region" description="Basic residues" evidence="3">
    <location>
        <begin position="142"/>
        <end position="156"/>
    </location>
</feature>
<dbReference type="AlphaFoldDB" id="A0A397GAJ9"/>
<feature type="compositionally biased region" description="Basic and acidic residues" evidence="3">
    <location>
        <begin position="108"/>
        <end position="141"/>
    </location>
</feature>
<dbReference type="EMBL" id="PQFF01000496">
    <property type="protein sequence ID" value="RHZ47089.1"/>
    <property type="molecule type" value="Genomic_DNA"/>
</dbReference>
<protein>
    <recommendedName>
        <fullName evidence="2">rRNA-processing protein FYV7</fullName>
    </recommendedName>
</protein>
<feature type="region of interest" description="Disordered" evidence="3">
    <location>
        <begin position="57"/>
        <end position="164"/>
    </location>
</feature>
<evidence type="ECO:0000256" key="2">
    <source>
        <dbReference type="ARBA" id="ARBA00018780"/>
    </source>
</evidence>
<comment type="similarity">
    <text evidence="1">Belongs to the FYV7 family.</text>
</comment>
<dbReference type="Proteomes" id="UP000266861">
    <property type="component" value="Unassembled WGS sequence"/>
</dbReference>
<accession>A0A397GAJ9</accession>
<evidence type="ECO:0000313" key="5">
    <source>
        <dbReference type="Proteomes" id="UP000266861"/>
    </source>
</evidence>